<evidence type="ECO:0000313" key="2">
    <source>
        <dbReference type="EMBL" id="THG91325.1"/>
    </source>
</evidence>
<organism evidence="1 3">
    <name type="scientific">Alkalihalobacillus alcalophilus ATCC 27647 = CGMCC 1.3604</name>
    <dbReference type="NCBI Taxonomy" id="1218173"/>
    <lineage>
        <taxon>Bacteria</taxon>
        <taxon>Bacillati</taxon>
        <taxon>Bacillota</taxon>
        <taxon>Bacilli</taxon>
        <taxon>Bacillales</taxon>
        <taxon>Bacillaceae</taxon>
        <taxon>Alkalihalobacillus</taxon>
    </lineage>
</organism>
<accession>A0A094WJ44</accession>
<dbReference type="Proteomes" id="UP000297014">
    <property type="component" value="Unassembled WGS sequence"/>
</dbReference>
<protein>
    <submittedName>
        <fullName evidence="1">Uncharacterized protein</fullName>
    </submittedName>
</protein>
<dbReference type="EMBL" id="JALP01000078">
    <property type="protein sequence ID" value="THG91325.1"/>
    <property type="molecule type" value="Genomic_DNA"/>
</dbReference>
<proteinExistence type="predicted"/>
<keyword evidence="3" id="KW-1185">Reference proteome</keyword>
<sequence length="74" mass="7976">MAKPQTTARSGGRVKELVTPIEGVYLDVNKDVTGEELANLLAGITAFSSHFEKGDRYAVSIQLEKIGEPVEATK</sequence>
<evidence type="ECO:0000313" key="3">
    <source>
        <dbReference type="Proteomes" id="UP000002754"/>
    </source>
</evidence>
<dbReference type="AlphaFoldDB" id="A0A094WJ44"/>
<evidence type="ECO:0000313" key="4">
    <source>
        <dbReference type="Proteomes" id="UP000297014"/>
    </source>
</evidence>
<evidence type="ECO:0000313" key="1">
    <source>
        <dbReference type="EMBL" id="KGA96851.1"/>
    </source>
</evidence>
<dbReference type="Proteomes" id="UP000002754">
    <property type="component" value="Unassembled WGS sequence"/>
</dbReference>
<name>A0A094WJ44_ALKAL</name>
<gene>
    <name evidence="2" type="ORF">AJ85_05740</name>
    <name evidence="1" type="ORF">BALCAV_0213610</name>
</gene>
<dbReference type="OrthoDB" id="9996369at2"/>
<dbReference type="EMBL" id="ALPT02000044">
    <property type="protein sequence ID" value="KGA96851.1"/>
    <property type="molecule type" value="Genomic_DNA"/>
</dbReference>
<dbReference type="RefSeq" id="WP_003321254.1">
    <property type="nucleotide sequence ID" value="NZ_ALPT02000044.1"/>
</dbReference>
<reference evidence="2 4" key="2">
    <citation type="submission" date="2014-01" db="EMBL/GenBank/DDBJ databases">
        <title>Draft genome sequencing of Bacillus alcalophilus CGMCC 1.3604.</title>
        <authorList>
            <person name="Yang J."/>
            <person name="Diao L."/>
            <person name="Yang S."/>
        </authorList>
    </citation>
    <scope>NUCLEOTIDE SEQUENCE [LARGE SCALE GENOMIC DNA]</scope>
    <source>
        <strain evidence="2 4">CGMCC 1.3604</strain>
    </source>
</reference>
<comment type="caution">
    <text evidence="1">The sequence shown here is derived from an EMBL/GenBank/DDBJ whole genome shotgun (WGS) entry which is preliminary data.</text>
</comment>
<reference evidence="1 3" key="1">
    <citation type="journal article" date="2014" name="Genome Announc.">
        <title>Draft Genome Sequence of Bacillus alcalophilus AV1934, a Classic Alkaliphile Isolated from Human Feces in 1934.</title>
        <authorList>
            <person name="Attie O."/>
            <person name="Jayaprakash A."/>
            <person name="Shah H."/>
            <person name="Paulsen I.T."/>
            <person name="Morino M."/>
            <person name="Takahashi Y."/>
            <person name="Narumi I."/>
            <person name="Sachidanandam R."/>
            <person name="Satoh K."/>
            <person name="Ito M."/>
            <person name="Krulwich T.A."/>
        </authorList>
    </citation>
    <scope>NUCLEOTIDE SEQUENCE [LARGE SCALE GENOMIC DNA]</scope>
    <source>
        <strain evidence="1 3">AV1934</strain>
    </source>
</reference>